<dbReference type="PANTHER" id="PTHR21105:SF0">
    <property type="entry name" value="GH16255P"/>
    <property type="match status" value="1"/>
</dbReference>
<dbReference type="Gene3D" id="4.10.400.10">
    <property type="entry name" value="Low-density Lipoprotein Receptor"/>
    <property type="match status" value="1"/>
</dbReference>
<evidence type="ECO:0000256" key="3">
    <source>
        <dbReference type="SAM" id="MobiDB-lite"/>
    </source>
</evidence>
<keyword evidence="1" id="KW-1015">Disulfide bond</keyword>
<protein>
    <submittedName>
        <fullName evidence="6">Uncharacterized protein</fullName>
    </submittedName>
</protein>
<dbReference type="HOGENOM" id="CLU_1002279_0_0_1"/>
<dbReference type="InterPro" id="IPR002172">
    <property type="entry name" value="LDrepeatLR_classA_rpt"/>
</dbReference>
<dbReference type="SUPFAM" id="SSF57424">
    <property type="entry name" value="LDL receptor-like module"/>
    <property type="match status" value="1"/>
</dbReference>
<dbReference type="STRING" id="126957.T1IY51"/>
<dbReference type="InterPro" id="IPR023415">
    <property type="entry name" value="LDLR_class-A_CS"/>
</dbReference>
<comment type="caution">
    <text evidence="2">Lacks conserved residue(s) required for the propagation of feature annotation.</text>
</comment>
<proteinExistence type="predicted"/>
<feature type="chain" id="PRO_5004578986" evidence="5">
    <location>
        <begin position="20"/>
        <end position="278"/>
    </location>
</feature>
<feature type="signal peptide" evidence="5">
    <location>
        <begin position="1"/>
        <end position="19"/>
    </location>
</feature>
<dbReference type="AlphaFoldDB" id="T1IY51"/>
<dbReference type="CDD" id="cd00112">
    <property type="entry name" value="LDLa"/>
    <property type="match status" value="1"/>
</dbReference>
<dbReference type="EnsemblMetazoa" id="SMAR006152-RA">
    <property type="protein sequence ID" value="SMAR006152-PA"/>
    <property type="gene ID" value="SMAR006152"/>
</dbReference>
<evidence type="ECO:0000313" key="6">
    <source>
        <dbReference type="EnsemblMetazoa" id="SMAR006152-PA"/>
    </source>
</evidence>
<dbReference type="GO" id="GO:0043410">
    <property type="term" value="P:positive regulation of MAPK cascade"/>
    <property type="evidence" value="ECO:0007669"/>
    <property type="project" value="TreeGrafter"/>
</dbReference>
<dbReference type="PROSITE" id="PS01209">
    <property type="entry name" value="LDLRA_1"/>
    <property type="match status" value="1"/>
</dbReference>
<organism evidence="6 7">
    <name type="scientific">Strigamia maritima</name>
    <name type="common">European centipede</name>
    <name type="synonym">Geophilus maritimus</name>
    <dbReference type="NCBI Taxonomy" id="126957"/>
    <lineage>
        <taxon>Eukaryota</taxon>
        <taxon>Metazoa</taxon>
        <taxon>Ecdysozoa</taxon>
        <taxon>Arthropoda</taxon>
        <taxon>Myriapoda</taxon>
        <taxon>Chilopoda</taxon>
        <taxon>Pleurostigmophora</taxon>
        <taxon>Geophilomorpha</taxon>
        <taxon>Linotaeniidae</taxon>
        <taxon>Strigamia</taxon>
    </lineage>
</organism>
<keyword evidence="4" id="KW-1133">Transmembrane helix</keyword>
<keyword evidence="7" id="KW-1185">Reference proteome</keyword>
<sequence>MSRALVCAMFVLAFVPTCSLLARVPYHRTQQSYFQLMQRALAKRDKATRPVQEPLTPNVNRGQSFRAPPIREQQPAASAPGPPSPNTQILSARKPRGSRQYDVPQIECPPAEDGMERFACPSPDRMGRYRCIDDHVLCDGFIDCPNGEDEERMNCMFYKTVSFPTTTTKTSVGLWTVVWAAAAAHEGARRCIGRRTFKVGSGSLSDFNLAHRIYLPTILSILLAVLCVVSFLQTKYNTSEPYFFSEIPSTWAFNSNRSTVHRSSIENNSFRLMLFLVR</sequence>
<evidence type="ECO:0000313" key="7">
    <source>
        <dbReference type="Proteomes" id="UP000014500"/>
    </source>
</evidence>
<dbReference type="InterPro" id="IPR036055">
    <property type="entry name" value="LDL_receptor-like_sf"/>
</dbReference>
<reference evidence="6" key="2">
    <citation type="submission" date="2015-02" db="UniProtKB">
        <authorList>
            <consortium name="EnsemblMetazoa"/>
        </authorList>
    </citation>
    <scope>IDENTIFICATION</scope>
</reference>
<dbReference type="GO" id="GO:0030297">
    <property type="term" value="F:transmembrane receptor protein tyrosine kinase activator activity"/>
    <property type="evidence" value="ECO:0007669"/>
    <property type="project" value="TreeGrafter"/>
</dbReference>
<feature type="transmembrane region" description="Helical" evidence="4">
    <location>
        <begin position="213"/>
        <end position="232"/>
    </location>
</feature>
<keyword evidence="4" id="KW-0812">Transmembrane</keyword>
<dbReference type="PANTHER" id="PTHR21105">
    <property type="entry name" value="GH16255P"/>
    <property type="match status" value="1"/>
</dbReference>
<dbReference type="PROSITE" id="PS50068">
    <property type="entry name" value="LDLRA_2"/>
    <property type="match status" value="1"/>
</dbReference>
<accession>T1IY51</accession>
<keyword evidence="5" id="KW-0732">Signal</keyword>
<keyword evidence="4" id="KW-0472">Membrane</keyword>
<dbReference type="eggNOG" id="ENOG502S2U3">
    <property type="taxonomic scope" value="Eukaryota"/>
</dbReference>
<feature type="region of interest" description="Disordered" evidence="3">
    <location>
        <begin position="45"/>
        <end position="107"/>
    </location>
</feature>
<evidence type="ECO:0000256" key="1">
    <source>
        <dbReference type="ARBA" id="ARBA00023157"/>
    </source>
</evidence>
<dbReference type="Proteomes" id="UP000014500">
    <property type="component" value="Unassembled WGS sequence"/>
</dbReference>
<evidence type="ECO:0000256" key="5">
    <source>
        <dbReference type="SAM" id="SignalP"/>
    </source>
</evidence>
<name>T1IY51_STRMM</name>
<evidence type="ECO:0000256" key="4">
    <source>
        <dbReference type="SAM" id="Phobius"/>
    </source>
</evidence>
<reference evidence="7" key="1">
    <citation type="submission" date="2011-05" db="EMBL/GenBank/DDBJ databases">
        <authorList>
            <person name="Richards S.R."/>
            <person name="Qu J."/>
            <person name="Jiang H."/>
            <person name="Jhangiani S.N."/>
            <person name="Agravi P."/>
            <person name="Goodspeed R."/>
            <person name="Gross S."/>
            <person name="Mandapat C."/>
            <person name="Jackson L."/>
            <person name="Mathew T."/>
            <person name="Pu L."/>
            <person name="Thornton R."/>
            <person name="Saada N."/>
            <person name="Wilczek-Boney K.B."/>
            <person name="Lee S."/>
            <person name="Kovar C."/>
            <person name="Wu Y."/>
            <person name="Scherer S.E."/>
            <person name="Worley K.C."/>
            <person name="Muzny D.M."/>
            <person name="Gibbs R."/>
        </authorList>
    </citation>
    <scope>NUCLEOTIDE SEQUENCE</scope>
    <source>
        <strain evidence="7">Brora</strain>
    </source>
</reference>
<dbReference type="SMART" id="SM00192">
    <property type="entry name" value="LDLa"/>
    <property type="match status" value="1"/>
</dbReference>
<evidence type="ECO:0000256" key="2">
    <source>
        <dbReference type="PROSITE-ProRule" id="PRU00124"/>
    </source>
</evidence>
<dbReference type="GO" id="GO:0043195">
    <property type="term" value="C:terminal bouton"/>
    <property type="evidence" value="ECO:0007669"/>
    <property type="project" value="TreeGrafter"/>
</dbReference>
<dbReference type="EMBL" id="JH431669">
    <property type="status" value="NOT_ANNOTATED_CDS"/>
    <property type="molecule type" value="Genomic_DNA"/>
</dbReference>